<dbReference type="Proteomes" id="UP001214576">
    <property type="component" value="Unassembled WGS sequence"/>
</dbReference>
<accession>A0AAD4TQW1</accession>
<proteinExistence type="predicted"/>
<sequence>MVGAGAGAGGSIQEKGERCVQKKCDRYEPAAGTSGGDALTSGPVEDVSASTGSWLRWAQCRICHNDSAAPAGGGRAEAGAGERAKVYCKINFPARRIREGVPGSPWAPTPWKQSLVLRLKLLVPSSESPPAQPPGAPLGSPLPRRFCECWLPEGGHSSAYLPQQMQHLSPTVG</sequence>
<dbReference type="AlphaFoldDB" id="A0AAD4TQW1"/>
<dbReference type="EMBL" id="JAKZEL010000024">
    <property type="protein sequence ID" value="KAI4530729.1"/>
    <property type="molecule type" value="Genomic_DNA"/>
</dbReference>
<evidence type="ECO:0000313" key="1">
    <source>
        <dbReference type="EMBL" id="KAI4530729.1"/>
    </source>
</evidence>
<organism evidence="1 2">
    <name type="scientific">Ovis ammon polii</name>
    <dbReference type="NCBI Taxonomy" id="230172"/>
    <lineage>
        <taxon>Eukaryota</taxon>
        <taxon>Metazoa</taxon>
        <taxon>Chordata</taxon>
        <taxon>Craniata</taxon>
        <taxon>Vertebrata</taxon>
        <taxon>Euteleostomi</taxon>
        <taxon>Mammalia</taxon>
        <taxon>Eutheria</taxon>
        <taxon>Laurasiatheria</taxon>
        <taxon>Artiodactyla</taxon>
        <taxon>Ruminantia</taxon>
        <taxon>Pecora</taxon>
        <taxon>Bovidae</taxon>
        <taxon>Caprinae</taxon>
        <taxon>Ovis</taxon>
    </lineage>
</organism>
<name>A0AAD4TQW1_OVIAM</name>
<comment type="caution">
    <text evidence="1">The sequence shown here is derived from an EMBL/GenBank/DDBJ whole genome shotgun (WGS) entry which is preliminary data.</text>
</comment>
<evidence type="ECO:0000313" key="2">
    <source>
        <dbReference type="Proteomes" id="UP001214576"/>
    </source>
</evidence>
<reference evidence="1" key="1">
    <citation type="submission" date="2022-03" db="EMBL/GenBank/DDBJ databases">
        <title>Genomic analyses of argali, domestic sheep and their hybrids provide insights into chromosomal evolution, heterosis and genetic basis of agronomic traits.</title>
        <authorList>
            <person name="Li M."/>
        </authorList>
    </citation>
    <scope>NUCLEOTIDE SEQUENCE</scope>
    <source>
        <strain evidence="1">CAU-MHL-2022a</strain>
        <tissue evidence="1">Skin</tissue>
    </source>
</reference>
<protein>
    <submittedName>
        <fullName evidence="1">Uncharacterized protein</fullName>
    </submittedName>
</protein>
<keyword evidence="2" id="KW-1185">Reference proteome</keyword>
<gene>
    <name evidence="1" type="ORF">MG293_018587</name>
</gene>